<proteinExistence type="predicted"/>
<dbReference type="EMBL" id="UYJE01001910">
    <property type="protein sequence ID" value="VDI06323.1"/>
    <property type="molecule type" value="Genomic_DNA"/>
</dbReference>
<name>A0A8B6CJS3_MYTGA</name>
<comment type="caution">
    <text evidence="1">The sequence shown here is derived from an EMBL/GenBank/DDBJ whole genome shotgun (WGS) entry which is preliminary data.</text>
</comment>
<keyword evidence="2" id="KW-1185">Reference proteome</keyword>
<organism evidence="1 2">
    <name type="scientific">Mytilus galloprovincialis</name>
    <name type="common">Mediterranean mussel</name>
    <dbReference type="NCBI Taxonomy" id="29158"/>
    <lineage>
        <taxon>Eukaryota</taxon>
        <taxon>Metazoa</taxon>
        <taxon>Spiralia</taxon>
        <taxon>Lophotrochozoa</taxon>
        <taxon>Mollusca</taxon>
        <taxon>Bivalvia</taxon>
        <taxon>Autobranchia</taxon>
        <taxon>Pteriomorphia</taxon>
        <taxon>Mytilida</taxon>
        <taxon>Mytiloidea</taxon>
        <taxon>Mytilidae</taxon>
        <taxon>Mytilinae</taxon>
        <taxon>Mytilus</taxon>
    </lineage>
</organism>
<dbReference type="Proteomes" id="UP000596742">
    <property type="component" value="Unassembled WGS sequence"/>
</dbReference>
<sequence length="50" mass="5679">MADETRVKNVVLLQNIKEKAKLCCDSPKFANNILDIINLAQVMDFDLQDV</sequence>
<reference evidence="1" key="1">
    <citation type="submission" date="2018-11" db="EMBL/GenBank/DDBJ databases">
        <authorList>
            <person name="Alioto T."/>
            <person name="Alioto T."/>
        </authorList>
    </citation>
    <scope>NUCLEOTIDE SEQUENCE</scope>
</reference>
<protein>
    <submittedName>
        <fullName evidence="1">Uncharacterized protein</fullName>
    </submittedName>
</protein>
<accession>A0A8B6CJS3</accession>
<dbReference type="AlphaFoldDB" id="A0A8B6CJS3"/>
<evidence type="ECO:0000313" key="1">
    <source>
        <dbReference type="EMBL" id="VDI06323.1"/>
    </source>
</evidence>
<evidence type="ECO:0000313" key="2">
    <source>
        <dbReference type="Proteomes" id="UP000596742"/>
    </source>
</evidence>
<gene>
    <name evidence="1" type="ORF">MGAL_10B079505</name>
</gene>